<reference evidence="10" key="1">
    <citation type="submission" date="2015-12" db="EMBL/GenBank/DDBJ databases">
        <authorList>
            <person name="Lodha T.D."/>
            <person name="Chintalapati S."/>
            <person name="Chintalapati V.R."/>
            <person name="Sravanthi T."/>
        </authorList>
    </citation>
    <scope>NUCLEOTIDE SEQUENCE [LARGE SCALE GENOMIC DNA]</scope>
    <source>
        <strain evidence="10">JC133</strain>
    </source>
</reference>
<keyword evidence="2 6" id="KW-0597">Phosphoprotein</keyword>
<dbReference type="Pfam" id="PF04205">
    <property type="entry name" value="FMN_bind"/>
    <property type="match status" value="1"/>
</dbReference>
<keyword evidence="6" id="KW-1003">Cell membrane</keyword>
<keyword evidence="10" id="KW-1185">Reference proteome</keyword>
<keyword evidence="6" id="KW-0472">Membrane</keyword>
<dbReference type="InterPro" id="IPR007329">
    <property type="entry name" value="FMN-bd"/>
</dbReference>
<feature type="modified residue" description="FMN phosphoryl threonine" evidence="6">
    <location>
        <position position="166"/>
    </location>
</feature>
<keyword evidence="4 6" id="KW-0288">FMN</keyword>
<name>A0A2S4JNB5_9SPIO</name>
<dbReference type="PIRSF" id="PIRSF006091">
    <property type="entry name" value="E_trnsport_RnfG"/>
    <property type="match status" value="1"/>
</dbReference>
<dbReference type="RefSeq" id="WP_103680422.1">
    <property type="nucleotide sequence ID" value="NZ_LPWH01000070.1"/>
</dbReference>
<dbReference type="GO" id="GO:0005886">
    <property type="term" value="C:plasma membrane"/>
    <property type="evidence" value="ECO:0007669"/>
    <property type="project" value="UniProtKB-SubCell"/>
</dbReference>
<dbReference type="NCBIfam" id="TIGR01947">
    <property type="entry name" value="rnfG"/>
    <property type="match status" value="1"/>
</dbReference>
<dbReference type="AlphaFoldDB" id="A0A2S4JNB5"/>
<evidence type="ECO:0000256" key="6">
    <source>
        <dbReference type="HAMAP-Rule" id="MF_00479"/>
    </source>
</evidence>
<keyword evidence="6" id="KW-1278">Translocase</keyword>
<dbReference type="EC" id="7.-.-.-" evidence="6"/>
<feature type="signal peptide" evidence="7">
    <location>
        <begin position="1"/>
        <end position="27"/>
    </location>
</feature>
<evidence type="ECO:0000259" key="8">
    <source>
        <dbReference type="SMART" id="SM00900"/>
    </source>
</evidence>
<keyword evidence="5 6" id="KW-0249">Electron transport</keyword>
<evidence type="ECO:0000256" key="3">
    <source>
        <dbReference type="ARBA" id="ARBA00022630"/>
    </source>
</evidence>
<organism evidence="9 10">
    <name type="scientific">Alkalispirochaeta sphaeroplastigenens</name>
    <dbReference type="NCBI Taxonomy" id="1187066"/>
    <lineage>
        <taxon>Bacteria</taxon>
        <taxon>Pseudomonadati</taxon>
        <taxon>Spirochaetota</taxon>
        <taxon>Spirochaetia</taxon>
        <taxon>Spirochaetales</taxon>
        <taxon>Spirochaetaceae</taxon>
        <taxon>Alkalispirochaeta</taxon>
    </lineage>
</organism>
<dbReference type="PANTHER" id="PTHR36118:SF1">
    <property type="entry name" value="ION-TRANSLOCATING OXIDOREDUCTASE COMPLEX SUBUNIT G"/>
    <property type="match status" value="1"/>
</dbReference>
<dbReference type="Proteomes" id="UP000237350">
    <property type="component" value="Unassembled WGS sequence"/>
</dbReference>
<evidence type="ECO:0000313" key="10">
    <source>
        <dbReference type="Proteomes" id="UP000237350"/>
    </source>
</evidence>
<evidence type="ECO:0000313" key="9">
    <source>
        <dbReference type="EMBL" id="POR00992.1"/>
    </source>
</evidence>
<feature type="domain" description="FMN-binding" evidence="8">
    <location>
        <begin position="96"/>
        <end position="183"/>
    </location>
</feature>
<evidence type="ECO:0000256" key="7">
    <source>
        <dbReference type="SAM" id="SignalP"/>
    </source>
</evidence>
<dbReference type="EMBL" id="LPWH01000070">
    <property type="protein sequence ID" value="POR00992.1"/>
    <property type="molecule type" value="Genomic_DNA"/>
</dbReference>
<evidence type="ECO:0000256" key="2">
    <source>
        <dbReference type="ARBA" id="ARBA00022553"/>
    </source>
</evidence>
<sequence length="188" mass="19905">MKKLESTLPNMFIVLTLIALVSASALAVTNFKTAPILEELARQRRIQAVAQVVPDFDNAPTEESFFSADDPAIEIFPATLGGEPVGYAVQSISNNAYSGSIELMVGFDREGAVTGLSILRHQETPGLGARITEEEFRSGFVGLRPADQPVAVTGDGGTVDAITAATISTRAVTEAVQRGWKALEGGIR</sequence>
<dbReference type="InterPro" id="IPR010209">
    <property type="entry name" value="Ion_transpt_RnfG/RsxG"/>
</dbReference>
<evidence type="ECO:0000256" key="5">
    <source>
        <dbReference type="ARBA" id="ARBA00022982"/>
    </source>
</evidence>
<keyword evidence="7" id="KW-0732">Signal</keyword>
<comment type="similarity">
    <text evidence="6">Belongs to the RnfG family.</text>
</comment>
<keyword evidence="6" id="KW-1133">Transmembrane helix</keyword>
<keyword evidence="1 6" id="KW-0813">Transport</keyword>
<feature type="chain" id="PRO_5015467460" description="Ion-translocating oxidoreductase complex subunit G" evidence="7">
    <location>
        <begin position="28"/>
        <end position="188"/>
    </location>
</feature>
<dbReference type="SMART" id="SM00900">
    <property type="entry name" value="FMN_bind"/>
    <property type="match status" value="1"/>
</dbReference>
<evidence type="ECO:0000256" key="4">
    <source>
        <dbReference type="ARBA" id="ARBA00022643"/>
    </source>
</evidence>
<comment type="subunit">
    <text evidence="6">The complex is composed of six subunits: RnfA, RnfB, RnfC, RnfD, RnfE and RnfG.</text>
</comment>
<comment type="caution">
    <text evidence="9">The sequence shown here is derived from an EMBL/GenBank/DDBJ whole genome shotgun (WGS) entry which is preliminary data.</text>
</comment>
<dbReference type="HAMAP" id="MF_00479">
    <property type="entry name" value="RsxG_RnfG"/>
    <property type="match status" value="1"/>
</dbReference>
<gene>
    <name evidence="6" type="primary">rnfG</name>
    <name evidence="9" type="ORF">AU468_08970</name>
</gene>
<dbReference type="OrthoDB" id="9811080at2"/>
<evidence type="ECO:0000256" key="1">
    <source>
        <dbReference type="ARBA" id="ARBA00022448"/>
    </source>
</evidence>
<proteinExistence type="inferred from homology"/>
<comment type="subcellular location">
    <subcellularLocation>
        <location evidence="6">Cell membrane</location>
        <topology evidence="6">Single-pass membrane protein</topology>
    </subcellularLocation>
</comment>
<dbReference type="PANTHER" id="PTHR36118">
    <property type="entry name" value="ION-TRANSLOCATING OXIDOREDUCTASE COMPLEX SUBUNIT G"/>
    <property type="match status" value="1"/>
</dbReference>
<comment type="function">
    <text evidence="6">Part of a membrane-bound complex that couples electron transfer with translocation of ions across the membrane.</text>
</comment>
<dbReference type="GO" id="GO:0010181">
    <property type="term" value="F:FMN binding"/>
    <property type="evidence" value="ECO:0007669"/>
    <property type="project" value="InterPro"/>
</dbReference>
<keyword evidence="6" id="KW-0812">Transmembrane</keyword>
<accession>A0A2S4JNB5</accession>
<dbReference type="GO" id="GO:0022900">
    <property type="term" value="P:electron transport chain"/>
    <property type="evidence" value="ECO:0007669"/>
    <property type="project" value="UniProtKB-UniRule"/>
</dbReference>
<comment type="cofactor">
    <cofactor evidence="6">
        <name>FMN</name>
        <dbReference type="ChEBI" id="CHEBI:58210"/>
    </cofactor>
</comment>
<protein>
    <recommendedName>
        <fullName evidence="6">Ion-translocating oxidoreductase complex subunit G</fullName>
        <ecNumber evidence="6">7.-.-.-</ecNumber>
    </recommendedName>
    <alternativeName>
        <fullName evidence="6">Rnf electron transport complex subunit G</fullName>
    </alternativeName>
</protein>
<keyword evidence="3 6" id="KW-0285">Flavoprotein</keyword>
<dbReference type="GO" id="GO:0009055">
    <property type="term" value="F:electron transfer activity"/>
    <property type="evidence" value="ECO:0007669"/>
    <property type="project" value="InterPro"/>
</dbReference>